<dbReference type="GO" id="GO:0007219">
    <property type="term" value="P:Notch signaling pathway"/>
    <property type="evidence" value="ECO:0007669"/>
    <property type="project" value="InterPro"/>
</dbReference>
<sequence>MGQQHSPVPAADRAPHSLPTWLPRAMAAEPRPAVAQQAPAAEPTDQGRAQFPGGRSNEQEEPNLPSQQRRDPSLEQESSTIPLGQCDVCQSSGVTCQGPCGHTLCRACFAADSMQPACCRSSSAVPSCKISGTLKISSLPQSLPGYSQSSTLYLAYSIPDGVQGVGHPHPGQPYKGGDFCAFLPDNKEGLKTAKLLKKAFDRGLTFQIKSCDGEERVTWGLIPHKTSWDGGRDRNGYPDALYMYEIGIILDKLGLV</sequence>
<comment type="similarity">
    <text evidence="5">Belongs to the Deltex family.</text>
</comment>
<dbReference type="GO" id="GO:0005737">
    <property type="term" value="C:cytoplasm"/>
    <property type="evidence" value="ECO:0007669"/>
    <property type="project" value="UniProtKB-SubCell"/>
</dbReference>
<dbReference type="EC" id="2.3.2.27" evidence="5"/>
<keyword evidence="5" id="KW-0862">Zinc</keyword>
<reference evidence="8" key="2">
    <citation type="submission" date="2025-08" db="UniProtKB">
        <authorList>
            <consortium name="Ensembl"/>
        </authorList>
    </citation>
    <scope>IDENTIFICATION</scope>
</reference>
<reference evidence="8" key="1">
    <citation type="submission" date="2020-10" db="EMBL/GenBank/DDBJ databases">
        <title>Catharus ustulatus (Swainson's thrush) genome, bCatUst1, primary haplotype v2.</title>
        <authorList>
            <person name="Delmore K."/>
            <person name="Vafadar M."/>
            <person name="Formenti G."/>
            <person name="Chow W."/>
            <person name="Pelan S."/>
            <person name="Howe K."/>
            <person name="Rhie A."/>
            <person name="Mountcastle J."/>
            <person name="Haase B."/>
            <person name="Fedrigo O."/>
            <person name="Jarvis E.D."/>
        </authorList>
    </citation>
    <scope>NUCLEOTIDE SEQUENCE [LARGE SCALE GENOMIC DNA]</scope>
</reference>
<dbReference type="GO" id="GO:0016567">
    <property type="term" value="P:protein ubiquitination"/>
    <property type="evidence" value="ECO:0007669"/>
    <property type="project" value="UniProtKB-UniRule"/>
</dbReference>
<comment type="pathway">
    <text evidence="2 5">Protein modification; protein ubiquitination.</text>
</comment>
<dbReference type="PANTHER" id="PTHR12622">
    <property type="entry name" value="DELTEX-RELATED"/>
    <property type="match status" value="1"/>
</dbReference>
<dbReference type="InterPro" id="IPR039398">
    <property type="entry name" value="Deltex_fam"/>
</dbReference>
<reference evidence="8" key="3">
    <citation type="submission" date="2025-09" db="UniProtKB">
        <authorList>
            <consortium name="Ensembl"/>
        </authorList>
    </citation>
    <scope>IDENTIFICATION</scope>
</reference>
<dbReference type="Gene3D" id="3.30.390.130">
    <property type="match status" value="1"/>
</dbReference>
<evidence type="ECO:0000256" key="3">
    <source>
        <dbReference type="ARBA" id="ARBA00022679"/>
    </source>
</evidence>
<evidence type="ECO:0000256" key="6">
    <source>
        <dbReference type="SAM" id="MobiDB-lite"/>
    </source>
</evidence>
<dbReference type="Pfam" id="PF18102">
    <property type="entry name" value="DTC"/>
    <property type="match status" value="1"/>
</dbReference>
<keyword evidence="4 5" id="KW-0479">Metal-binding</keyword>
<dbReference type="InterPro" id="IPR039396">
    <property type="entry name" value="Deltex_C"/>
</dbReference>
<dbReference type="Proteomes" id="UP000694563">
    <property type="component" value="Chromosome 23"/>
</dbReference>
<evidence type="ECO:0000259" key="7">
    <source>
        <dbReference type="Pfam" id="PF18102"/>
    </source>
</evidence>
<keyword evidence="9" id="KW-1185">Reference proteome</keyword>
<feature type="region of interest" description="Disordered" evidence="6">
    <location>
        <begin position="1"/>
        <end position="79"/>
    </location>
</feature>
<evidence type="ECO:0000256" key="4">
    <source>
        <dbReference type="ARBA" id="ARBA00022723"/>
    </source>
</evidence>
<protein>
    <recommendedName>
        <fullName evidence="5">E3 ubiquitin-protein ligase</fullName>
        <ecNumber evidence="5">2.3.2.27</ecNumber>
    </recommendedName>
</protein>
<comment type="subcellular location">
    <subcellularLocation>
        <location evidence="5">Cytoplasm</location>
    </subcellularLocation>
</comment>
<accession>A0A8C3UWQ3</accession>
<dbReference type="Ensembl" id="ENSCUST00005018662.1">
    <property type="protein sequence ID" value="ENSCUSP00005017987.1"/>
    <property type="gene ID" value="ENSCUSG00005011531.1"/>
</dbReference>
<evidence type="ECO:0000313" key="9">
    <source>
        <dbReference type="Proteomes" id="UP000694563"/>
    </source>
</evidence>
<organism evidence="8 9">
    <name type="scientific">Catharus ustulatus</name>
    <name type="common">Russet-backed thrush</name>
    <name type="synonym">Hylocichla ustulatus</name>
    <dbReference type="NCBI Taxonomy" id="91951"/>
    <lineage>
        <taxon>Eukaryota</taxon>
        <taxon>Metazoa</taxon>
        <taxon>Chordata</taxon>
        <taxon>Craniata</taxon>
        <taxon>Vertebrata</taxon>
        <taxon>Euteleostomi</taxon>
        <taxon>Archelosauria</taxon>
        <taxon>Archosauria</taxon>
        <taxon>Dinosauria</taxon>
        <taxon>Saurischia</taxon>
        <taxon>Theropoda</taxon>
        <taxon>Coelurosauria</taxon>
        <taxon>Aves</taxon>
        <taxon>Neognathae</taxon>
        <taxon>Neoaves</taxon>
        <taxon>Telluraves</taxon>
        <taxon>Australaves</taxon>
        <taxon>Passeriformes</taxon>
        <taxon>Turdidae</taxon>
        <taxon>Catharus</taxon>
    </lineage>
</organism>
<feature type="compositionally biased region" description="Low complexity" evidence="6">
    <location>
        <begin position="27"/>
        <end position="43"/>
    </location>
</feature>
<feature type="domain" description="Deltex C-terminal" evidence="7">
    <location>
        <begin position="131"/>
        <end position="247"/>
    </location>
</feature>
<evidence type="ECO:0000256" key="2">
    <source>
        <dbReference type="ARBA" id="ARBA00004906"/>
    </source>
</evidence>
<dbReference type="GO" id="GO:0008270">
    <property type="term" value="F:zinc ion binding"/>
    <property type="evidence" value="ECO:0007669"/>
    <property type="project" value="UniProtKB-KW"/>
</dbReference>
<proteinExistence type="inferred from homology"/>
<evidence type="ECO:0000313" key="8">
    <source>
        <dbReference type="Ensembl" id="ENSCUSP00005017987.1"/>
    </source>
</evidence>
<keyword evidence="5" id="KW-0863">Zinc-finger</keyword>
<dbReference type="InterPro" id="IPR039399">
    <property type="entry name" value="Deltex_C_sf"/>
</dbReference>
<keyword evidence="3 5" id="KW-0808">Transferase</keyword>
<dbReference type="GO" id="GO:0061630">
    <property type="term" value="F:ubiquitin protein ligase activity"/>
    <property type="evidence" value="ECO:0007669"/>
    <property type="project" value="UniProtKB-UniRule"/>
</dbReference>
<dbReference type="AlphaFoldDB" id="A0A8C3UWQ3"/>
<name>A0A8C3UWQ3_CATUS</name>
<evidence type="ECO:0000256" key="5">
    <source>
        <dbReference type="RuleBase" id="RU367105"/>
    </source>
</evidence>
<keyword evidence="5" id="KW-0963">Cytoplasm</keyword>
<dbReference type="UniPathway" id="UPA00143"/>
<comment type="catalytic activity">
    <reaction evidence="1 5">
        <text>S-ubiquitinyl-[E2 ubiquitin-conjugating enzyme]-L-cysteine + [acceptor protein]-L-lysine = [E2 ubiquitin-conjugating enzyme]-L-cysteine + N(6)-ubiquitinyl-[acceptor protein]-L-lysine.</text>
        <dbReference type="EC" id="2.3.2.27"/>
    </reaction>
</comment>
<evidence type="ECO:0000256" key="1">
    <source>
        <dbReference type="ARBA" id="ARBA00000900"/>
    </source>
</evidence>